<protein>
    <recommendedName>
        <fullName evidence="13">ATP synthase subunit b</fullName>
    </recommendedName>
    <alternativeName>
        <fullName evidence="13">ATP synthase F(0) sector subunit b</fullName>
    </alternativeName>
    <alternativeName>
        <fullName evidence="13">ATPase subunit I</fullName>
    </alternativeName>
    <alternativeName>
        <fullName evidence="13">F-type ATPase subunit b</fullName>
        <shortName evidence="13">F-ATPase subunit b</shortName>
    </alternativeName>
</protein>
<keyword evidence="2 13" id="KW-0813">Transport</keyword>
<evidence type="ECO:0000256" key="7">
    <source>
        <dbReference type="ARBA" id="ARBA00023065"/>
    </source>
</evidence>
<evidence type="ECO:0000256" key="2">
    <source>
        <dbReference type="ARBA" id="ARBA00022448"/>
    </source>
</evidence>
<gene>
    <name evidence="13" type="primary">atpF</name>
    <name evidence="17" type="ORF">D3W54_06430</name>
</gene>
<dbReference type="RefSeq" id="WP_153469256.1">
    <property type="nucleotide sequence ID" value="NZ_QYAZ01000001.1"/>
</dbReference>
<keyword evidence="5 13" id="KW-0375">Hydrogen ion transport</keyword>
<comment type="function">
    <text evidence="10 13">F(1)F(0) ATP synthase produces ATP from ADP in the presence of a proton or sodium gradient. F-type ATPases consist of two structural domains, F(1) containing the extramembraneous catalytic core and F(0) containing the membrane proton channel, linked together by a central stalk and a peripheral stalk. During catalysis, ATP synthesis in the catalytic domain of F(1) is coupled via a rotary mechanism of the central stalk subunits to proton translocation.</text>
</comment>
<keyword evidence="3 13" id="KW-0138">CF(0)</keyword>
<keyword evidence="9 13" id="KW-0066">ATP synthesis</keyword>
<keyword evidence="8 13" id="KW-0472">Membrane</keyword>
<dbReference type="PANTHER" id="PTHR33445">
    <property type="entry name" value="ATP SYNTHASE SUBUNIT B', CHLOROPLASTIC"/>
    <property type="match status" value="1"/>
</dbReference>
<evidence type="ECO:0000313" key="17">
    <source>
        <dbReference type="EMBL" id="KAB8123899.1"/>
    </source>
</evidence>
<organism evidence="17 18">
    <name type="scientific">Komagataeibacter medellinensis</name>
    <dbReference type="NCBI Taxonomy" id="1177712"/>
    <lineage>
        <taxon>Bacteria</taxon>
        <taxon>Pseudomonadati</taxon>
        <taxon>Pseudomonadota</taxon>
        <taxon>Alphaproteobacteria</taxon>
        <taxon>Acetobacterales</taxon>
        <taxon>Acetobacteraceae</taxon>
        <taxon>Komagataeibacter</taxon>
    </lineage>
</organism>
<name>A0ABQ6VUL9_9PROT</name>
<feature type="compositionally biased region" description="Basic and acidic residues" evidence="16">
    <location>
        <begin position="89"/>
        <end position="112"/>
    </location>
</feature>
<evidence type="ECO:0000256" key="3">
    <source>
        <dbReference type="ARBA" id="ARBA00022547"/>
    </source>
</evidence>
<keyword evidence="4 13" id="KW-0812">Transmembrane</keyword>
<keyword evidence="15" id="KW-0175">Coiled coil</keyword>
<evidence type="ECO:0000256" key="4">
    <source>
        <dbReference type="ARBA" id="ARBA00022692"/>
    </source>
</evidence>
<reference evidence="17 18" key="1">
    <citation type="submission" date="2018-09" db="EMBL/GenBank/DDBJ databases">
        <title>Genome sequence and characterization of the bcs clusters for the production of nanocellulose from the low pH resistant strain Komagataeibacter medellinensis ID13488.</title>
        <authorList>
            <person name="Hernandez-Arriaga A.M."/>
            <person name="Del Cerro C."/>
            <person name="Urbina L."/>
            <person name="Eceiza A."/>
            <person name="Retegi A."/>
            <person name="Prieto M.A."/>
        </authorList>
    </citation>
    <scope>NUCLEOTIDE SEQUENCE [LARGE SCALE GENOMIC DNA]</scope>
    <source>
        <strain evidence="17 18">ID13488</strain>
    </source>
</reference>
<keyword evidence="18" id="KW-1185">Reference proteome</keyword>
<feature type="region of interest" description="Disordered" evidence="16">
    <location>
        <begin position="86"/>
        <end position="112"/>
    </location>
</feature>
<evidence type="ECO:0000256" key="10">
    <source>
        <dbReference type="ARBA" id="ARBA00025198"/>
    </source>
</evidence>
<evidence type="ECO:0000313" key="18">
    <source>
        <dbReference type="Proteomes" id="UP000427842"/>
    </source>
</evidence>
<dbReference type="Pfam" id="PF00430">
    <property type="entry name" value="ATP-synt_B"/>
    <property type="match status" value="1"/>
</dbReference>
<evidence type="ECO:0000256" key="14">
    <source>
        <dbReference type="RuleBase" id="RU003848"/>
    </source>
</evidence>
<dbReference type="EMBL" id="QYAZ01000001">
    <property type="protein sequence ID" value="KAB8123899.1"/>
    <property type="molecule type" value="Genomic_DNA"/>
</dbReference>
<evidence type="ECO:0000256" key="5">
    <source>
        <dbReference type="ARBA" id="ARBA00022781"/>
    </source>
</evidence>
<evidence type="ECO:0000256" key="8">
    <source>
        <dbReference type="ARBA" id="ARBA00023136"/>
    </source>
</evidence>
<comment type="subunit">
    <text evidence="13">F-type ATPases have 2 components, F(1) - the catalytic core - and F(0) - the membrane proton channel. F(1) has five subunits: alpha(3), beta(3), gamma(1), delta(1), epsilon(1). F(0) has three main subunits: a(1), b(2) and c(10-14). The alpha and beta chains form an alternating ring which encloses part of the gamma chain. F(1) is attached to F(0) by a central stalk formed by the gamma and epsilon chains, while a peripheral stalk is formed by the delta and b chains.</text>
</comment>
<evidence type="ECO:0000256" key="6">
    <source>
        <dbReference type="ARBA" id="ARBA00022989"/>
    </source>
</evidence>
<evidence type="ECO:0000256" key="11">
    <source>
        <dbReference type="ARBA" id="ARBA00025614"/>
    </source>
</evidence>
<comment type="subcellular location">
    <subcellularLocation>
        <location evidence="13">Cell membrane</location>
        <topology evidence="13">Single-pass membrane protein</topology>
    </subcellularLocation>
    <subcellularLocation>
        <location evidence="12">Endomembrane system</location>
        <topology evidence="12">Single-pass membrane protein</topology>
    </subcellularLocation>
</comment>
<feature type="coiled-coil region" evidence="15">
    <location>
        <begin position="29"/>
        <end position="77"/>
    </location>
</feature>
<dbReference type="PANTHER" id="PTHR33445:SF1">
    <property type="entry name" value="ATP SYNTHASE SUBUNIT B"/>
    <property type="match status" value="1"/>
</dbReference>
<dbReference type="InterPro" id="IPR002146">
    <property type="entry name" value="ATP_synth_b/b'su_bac/chlpt"/>
</dbReference>
<dbReference type="InterPro" id="IPR050059">
    <property type="entry name" value="ATP_synthase_B_chain"/>
</dbReference>
<evidence type="ECO:0000256" key="9">
    <source>
        <dbReference type="ARBA" id="ARBA00023310"/>
    </source>
</evidence>
<sequence>MFHDPRFWSAVAFVLFFVLFGRSLWKPLVSALDGRAERIRAELDEAARLRREAEQMLEDATRDREAALAEAKELVEHSLREAANIAAQARKDAEDTATRREQMAKDRISQAERSALREVRETAVDIAIQATRETLAASLQSDADVDGKIVDKSINDLPGALSQRAA</sequence>
<comment type="similarity">
    <text evidence="1 13 14">Belongs to the ATPase B chain family.</text>
</comment>
<evidence type="ECO:0000256" key="16">
    <source>
        <dbReference type="SAM" id="MobiDB-lite"/>
    </source>
</evidence>
<keyword evidence="13" id="KW-1003">Cell membrane</keyword>
<keyword evidence="6 13" id="KW-1133">Transmembrane helix</keyword>
<keyword evidence="7 13" id="KW-0406">Ion transport</keyword>
<comment type="function">
    <text evidence="11">Component of the F(0) channel, it forms part of the peripheral stalk, linking F(1) to F(0). The b'-subunit is a diverged and duplicated form of b found in plants and photosynthetic bacteria.</text>
</comment>
<evidence type="ECO:0000256" key="12">
    <source>
        <dbReference type="ARBA" id="ARBA00037847"/>
    </source>
</evidence>
<proteinExistence type="inferred from homology"/>
<comment type="caution">
    <text evidence="17">The sequence shown here is derived from an EMBL/GenBank/DDBJ whole genome shotgun (WGS) entry which is preliminary data.</text>
</comment>
<dbReference type="Proteomes" id="UP000427842">
    <property type="component" value="Unassembled WGS sequence"/>
</dbReference>
<evidence type="ECO:0000256" key="13">
    <source>
        <dbReference type="HAMAP-Rule" id="MF_01398"/>
    </source>
</evidence>
<dbReference type="HAMAP" id="MF_01398">
    <property type="entry name" value="ATP_synth_b_bprime"/>
    <property type="match status" value="1"/>
</dbReference>
<dbReference type="CDD" id="cd06503">
    <property type="entry name" value="ATP-synt_Fo_b"/>
    <property type="match status" value="1"/>
</dbReference>
<accession>A0ABQ6VUL9</accession>
<evidence type="ECO:0000256" key="15">
    <source>
        <dbReference type="SAM" id="Coils"/>
    </source>
</evidence>
<feature type="transmembrane region" description="Helical" evidence="13">
    <location>
        <begin position="6"/>
        <end position="25"/>
    </location>
</feature>
<evidence type="ECO:0000256" key="1">
    <source>
        <dbReference type="ARBA" id="ARBA00005513"/>
    </source>
</evidence>